<accession>A0A0A8E7B0</accession>
<evidence type="ECO:0000256" key="1">
    <source>
        <dbReference type="SAM" id="Phobius"/>
    </source>
</evidence>
<dbReference type="KEGG" id="mfq:MYF_01800"/>
<keyword evidence="1" id="KW-1133">Transmembrane helix</keyword>
<sequence length="1216" mass="142625">MSKKLPIFLITSIIPLPFLALSYQNVDYFEINKSKSQPMEIYAANFTWAVKNFEVERQADSVFFEWKNNKDHTQNKEIRRLGTYWFDKKIKNKVYPPGSRPEVNRSNFAFEYCENLENCKNWQFFLDESKFRHWKKETIFRVYGEYDKSIFDQISLIITSDKHSLNKNTSFNVAKNLNKHVKEKINNLEKNLKINNFRILNIIYRIGFEITEDKIKNFTINLQFNYNYQKPILKLNSKLTKYLEDLKKSFNTKVINNNKIVLLDNQKNEKEDEIRNFALSPTSEMLEKLNEKVDKLSKLLFKNGPKYNASLKFDLKSHTKIEFFLNFQHPEDKNYYNFALNNNVRLNFSTEKSYNQGQFWKRLTIIPGKIYDQKDYKAKTDEPIKIKAGKNKEKKENFDYIYGGKWEYHDKIRLNFFAEENENEILYVNGKPIDVLDRNFNYELDDLRLDQKNKKSAINQYKIEIKKFEKSNKTQDNSKLIALYEIEFVIKAANSVMDIKWFAWDPQNNEEQQKLIEPYLKDTSGTIIYDNFGSKAKNPKFDPLIDKETGTKKQIVWVLTGNNLDSLPENSNFAQLPSEIFQQNVKPISDFGFIAEASVSGKGANITLNSSIKNEKVFSYRYQVDSNNKEKFEILGAKNHKSEKFNITNSTNKYFSNSGIWLFSSQFDKGLSSYKIVSIGENASAQLFSDVFPNKSIIPFWESKPGQILSQNLLYKKMTWKEIKNLSYEQILLQWRNFIENLVKKQTLQKINTRFDINYLIKNRIILAIKQKKITKNSLNFKNNNNSESESATNNEILEITPEMKSDLLKIILAEDEEISKNELTIENVEKNSDGSFNFDISIKLKNDEESKFFAKKQNKFSFKNINIEDSKINSTKTKINFDTKKINLPSNVNFGSFFEIIKNFLSQENADKVDIFLEEENNNIYANFKVKREYENDFFVEKPFILLKKIAKTSVITGYTKNIFDELDLDRINLAGISRFENAKKIILTEIEKSWKNEKYKFNSDFIIDNFDGIVEKVVKNIEENDQLPHKIWKLELRIKPDSSKNFYGSKIIKLVNIIGSLVEPKIDNLNQIRATQFSFSVSKHSGDLEKALKDHVYNLLLPEEIDAKKYLYLQNLAQIAHEFRLNPNLDRATLILEPGTSQLNGKKELTVFNSDFSPLGNLNDASLNQIANTKNIFEKKTTLYWLIPVIIFMSLGIVFLGFWIFNKFIVKFKN</sequence>
<keyword evidence="1" id="KW-0812">Transmembrane</keyword>
<name>A0A0A8E7B0_MESFC</name>
<gene>
    <name evidence="2" type="ORF">MYF_01800</name>
</gene>
<dbReference type="RefSeq" id="WP_002557537.1">
    <property type="nucleotide sequence ID" value="NZ_CP007585.1"/>
</dbReference>
<protein>
    <submittedName>
        <fullName evidence="2">Uncharacterized protein</fullName>
    </submittedName>
</protein>
<keyword evidence="1" id="KW-0472">Membrane</keyword>
<dbReference type="NCBIfam" id="NF045892">
    <property type="entry name" value="ICE_Mbov_0399"/>
    <property type="match status" value="1"/>
</dbReference>
<evidence type="ECO:0000313" key="2">
    <source>
        <dbReference type="EMBL" id="AJC49874.1"/>
    </source>
</evidence>
<feature type="transmembrane region" description="Helical" evidence="1">
    <location>
        <begin position="1185"/>
        <end position="1207"/>
    </location>
</feature>
<evidence type="ECO:0000313" key="3">
    <source>
        <dbReference type="Proteomes" id="UP000031129"/>
    </source>
</evidence>
<reference evidence="2 3" key="1">
    <citation type="journal article" date="2015" name="Genome Announc.">
        <title>Complete Genome Sequence of Mycoplasma flocculare Strain Ms42T (ATCC 27399T).</title>
        <authorList>
            <person name="Calcutt M.J."/>
            <person name="Foecking M.F."/>
            <person name="Heidari M.B."/>
            <person name="McIntosh M.A."/>
        </authorList>
    </citation>
    <scope>NUCLEOTIDE SEQUENCE [LARGE SCALE GENOMIC DNA]</scope>
    <source>
        <strain evidence="3">ATCC 27399</strain>
    </source>
</reference>
<dbReference type="STRING" id="743971.MYF_01800"/>
<dbReference type="OrthoDB" id="400200at2"/>
<organism evidence="2 3">
    <name type="scientific">Mesomycoplasma flocculare ATCC 27399</name>
    <dbReference type="NCBI Taxonomy" id="743971"/>
    <lineage>
        <taxon>Bacteria</taxon>
        <taxon>Bacillati</taxon>
        <taxon>Mycoplasmatota</taxon>
        <taxon>Mycoplasmoidales</taxon>
        <taxon>Metamycoplasmataceae</taxon>
        <taxon>Mesomycoplasma</taxon>
    </lineage>
</organism>
<dbReference type="HOGENOM" id="CLU_270298_0_0_14"/>
<dbReference type="EMBL" id="CP007585">
    <property type="protein sequence ID" value="AJC49874.1"/>
    <property type="molecule type" value="Genomic_DNA"/>
</dbReference>
<dbReference type="AlphaFoldDB" id="A0A0A8E7B0"/>
<keyword evidence="3" id="KW-1185">Reference proteome</keyword>
<proteinExistence type="predicted"/>
<dbReference type="Proteomes" id="UP000031129">
    <property type="component" value="Chromosome"/>
</dbReference>